<reference evidence="1 2" key="1">
    <citation type="journal article" date="2016" name="Nat. Commun.">
        <title>Thousands of microbial genomes shed light on interconnected biogeochemical processes in an aquifer system.</title>
        <authorList>
            <person name="Anantharaman K."/>
            <person name="Brown C.T."/>
            <person name="Hug L.A."/>
            <person name="Sharon I."/>
            <person name="Castelle C.J."/>
            <person name="Probst A.J."/>
            <person name="Thomas B.C."/>
            <person name="Singh A."/>
            <person name="Wilkins M.J."/>
            <person name="Karaoz U."/>
            <person name="Brodie E.L."/>
            <person name="Williams K.H."/>
            <person name="Hubbard S.S."/>
            <person name="Banfield J.F."/>
        </authorList>
    </citation>
    <scope>NUCLEOTIDE SEQUENCE [LARGE SCALE GENOMIC DNA]</scope>
</reference>
<protein>
    <submittedName>
        <fullName evidence="1">Uncharacterized protein</fullName>
    </submittedName>
</protein>
<dbReference type="Proteomes" id="UP000176187">
    <property type="component" value="Unassembled WGS sequence"/>
</dbReference>
<gene>
    <name evidence="1" type="ORF">A3A05_02675</name>
</gene>
<accession>A0A1F6WVT8</accession>
<organism evidence="1 2">
    <name type="scientific">Candidatus Nomurabacteria bacterium RIFCSPLOWO2_01_FULL_41_12</name>
    <dbReference type="NCBI Taxonomy" id="1801774"/>
    <lineage>
        <taxon>Bacteria</taxon>
        <taxon>Candidatus Nomuraibacteriota</taxon>
    </lineage>
</organism>
<name>A0A1F6WVT8_9BACT</name>
<dbReference type="EMBL" id="MFUY01000017">
    <property type="protein sequence ID" value="OGI85992.1"/>
    <property type="molecule type" value="Genomic_DNA"/>
</dbReference>
<evidence type="ECO:0000313" key="1">
    <source>
        <dbReference type="EMBL" id="OGI85992.1"/>
    </source>
</evidence>
<comment type="caution">
    <text evidence="1">The sequence shown here is derived from an EMBL/GenBank/DDBJ whole genome shotgun (WGS) entry which is preliminary data.</text>
</comment>
<dbReference type="AlphaFoldDB" id="A0A1F6WVT8"/>
<proteinExistence type="predicted"/>
<sequence>MNEREPRLEREALLVKLAKELGLTPASFLVISPELRKSSTLSVLSSISLTSSASQGLGERKQRILAAAIDAGVLKPEEYIIFG</sequence>
<evidence type="ECO:0000313" key="2">
    <source>
        <dbReference type="Proteomes" id="UP000176187"/>
    </source>
</evidence>